<dbReference type="Gene3D" id="3.40.50.1460">
    <property type="match status" value="1"/>
</dbReference>
<comment type="caution">
    <text evidence="3">The sequence shown here is derived from an EMBL/GenBank/DDBJ whole genome shotgun (WGS) entry which is preliminary data.</text>
</comment>
<gene>
    <name evidence="3" type="ORF">HMPREF9710_04004</name>
</gene>
<dbReference type="Pfam" id="PF00656">
    <property type="entry name" value="Peptidase_C14"/>
    <property type="match status" value="1"/>
</dbReference>
<feature type="chain" id="PRO_5003926491" description="Peptidase C14 caspase domain-containing protein" evidence="1">
    <location>
        <begin position="26"/>
        <end position="560"/>
    </location>
</feature>
<evidence type="ECO:0000259" key="2">
    <source>
        <dbReference type="Pfam" id="PF00656"/>
    </source>
</evidence>
<dbReference type="InterPro" id="IPR013783">
    <property type="entry name" value="Ig-like_fold"/>
</dbReference>
<dbReference type="Proteomes" id="UP000009874">
    <property type="component" value="Unassembled WGS sequence"/>
</dbReference>
<evidence type="ECO:0000256" key="1">
    <source>
        <dbReference type="SAM" id="SignalP"/>
    </source>
</evidence>
<dbReference type="RefSeq" id="WP_005669399.1">
    <property type="nucleotide sequence ID" value="NZ_JH992924.1"/>
</dbReference>
<name>K9DPX5_9BURK</name>
<dbReference type="PATRIC" id="fig|883126.3.peg.4032"/>
<dbReference type="GO" id="GO:0006508">
    <property type="term" value="P:proteolysis"/>
    <property type="evidence" value="ECO:0007669"/>
    <property type="project" value="InterPro"/>
</dbReference>
<dbReference type="InterPro" id="IPR052039">
    <property type="entry name" value="Caspase-related_regulators"/>
</dbReference>
<organism evidence="3 4">
    <name type="scientific">Massilia timonae CCUG 45783</name>
    <dbReference type="NCBI Taxonomy" id="883126"/>
    <lineage>
        <taxon>Bacteria</taxon>
        <taxon>Pseudomonadati</taxon>
        <taxon>Pseudomonadota</taxon>
        <taxon>Betaproteobacteria</taxon>
        <taxon>Burkholderiales</taxon>
        <taxon>Oxalobacteraceae</taxon>
        <taxon>Telluria group</taxon>
        <taxon>Massilia</taxon>
    </lineage>
</organism>
<feature type="domain" description="Peptidase C14 caspase" evidence="2">
    <location>
        <begin position="313"/>
        <end position="543"/>
    </location>
</feature>
<dbReference type="Gene3D" id="2.60.40.10">
    <property type="entry name" value="Immunoglobulins"/>
    <property type="match status" value="1"/>
</dbReference>
<dbReference type="eggNOG" id="COG4249">
    <property type="taxonomic scope" value="Bacteria"/>
</dbReference>
<dbReference type="PANTHER" id="PTHR22576:SF37">
    <property type="entry name" value="MUCOSA-ASSOCIATED LYMPHOID TISSUE LYMPHOMA TRANSLOCATION PROTEIN 1"/>
    <property type="match status" value="1"/>
</dbReference>
<dbReference type="EMBL" id="AGZI01000049">
    <property type="protein sequence ID" value="EKU80837.1"/>
    <property type="molecule type" value="Genomic_DNA"/>
</dbReference>
<keyword evidence="1" id="KW-0732">Signal</keyword>
<dbReference type="SUPFAM" id="SSF52129">
    <property type="entry name" value="Caspase-like"/>
    <property type="match status" value="1"/>
</dbReference>
<sequence>MPNVSILRKWFILLAFLISQQTAYAGGVQVIPSSVVFTEGGAKVAPGSQIVLQFRANEYHFGSKKYAYLTFAVIPEGSERNQDSWEIYGALSAAPDIGEGFEASAKPYTIDFRAPYKPGKYTVAIARIPTFIGHPLKTAGGYKRAFVPHSADRALLSPAIRDSSRATLAHFEVSASPIPLDITPRVYLKLNGTLPSQANTSGGMQAKPLRFSWEVGPEFKLNRKHLLYRYRIFPNDSDWGAWTTRQQSSYSFLVKGIHQFSVQARFDDGNQTLLSVPATYQFNLDNDHISAPELKGEGKEGPAIAFDQVYAKSRALVIGVWNFDDKKFSIFDREKIARDVTAMDQALKRNGFEVSTLLSDRVTKEDIDVALSKLIDSADRDDRLFIYFSTHGFSDPLVASEGYLATSDCYSSNPTLRCLRLNDLQNHAFRALDGKMVRQVLFAVDSCFSGLGIVRKSGAVPDLTQLAVPQGAFMVTAGMSDQAAQIDDQLKMSTFTHYLASGLQGEADLLGKNGVITLTELFLFVQYNVAQRTNATQIPMLGRMRGDGEMLFKPLVEKTR</sequence>
<feature type="signal peptide" evidence="1">
    <location>
        <begin position="1"/>
        <end position="25"/>
    </location>
</feature>
<dbReference type="AlphaFoldDB" id="K9DPX5"/>
<keyword evidence="4" id="KW-1185">Reference proteome</keyword>
<dbReference type="OrthoDB" id="9816280at2"/>
<evidence type="ECO:0000313" key="3">
    <source>
        <dbReference type="EMBL" id="EKU80837.1"/>
    </source>
</evidence>
<proteinExistence type="predicted"/>
<dbReference type="GO" id="GO:0004197">
    <property type="term" value="F:cysteine-type endopeptidase activity"/>
    <property type="evidence" value="ECO:0007669"/>
    <property type="project" value="InterPro"/>
</dbReference>
<dbReference type="HOGENOM" id="CLU_486441_0_0_4"/>
<dbReference type="InterPro" id="IPR029030">
    <property type="entry name" value="Caspase-like_dom_sf"/>
</dbReference>
<reference evidence="3 4" key="1">
    <citation type="submission" date="2012-09" db="EMBL/GenBank/DDBJ databases">
        <title>The Genome Sequence of Massilia timonae CCUG 45783.</title>
        <authorList>
            <consortium name="The Broad Institute Genome Sequencing Platform"/>
            <person name="Earl A."/>
            <person name="Ward D."/>
            <person name="Feldgarden M."/>
            <person name="Gevers D."/>
            <person name="Huys G."/>
            <person name="Walker B."/>
            <person name="Young S.K."/>
            <person name="Zeng Q."/>
            <person name="Gargeya S."/>
            <person name="Fitzgerald M."/>
            <person name="Haas B."/>
            <person name="Abouelleil A."/>
            <person name="Alvarado L."/>
            <person name="Arachchi H.M."/>
            <person name="Berlin A.M."/>
            <person name="Chapman S.B."/>
            <person name="Goldberg J."/>
            <person name="Griggs A."/>
            <person name="Gujja S."/>
            <person name="Hansen M."/>
            <person name="Howarth C."/>
            <person name="Imamovic A."/>
            <person name="Larimer J."/>
            <person name="McCowen C."/>
            <person name="Montmayeur A."/>
            <person name="Murphy C."/>
            <person name="Neiman D."/>
            <person name="Pearson M."/>
            <person name="Priest M."/>
            <person name="Roberts A."/>
            <person name="Saif S."/>
            <person name="Shea T."/>
            <person name="Sisk P."/>
            <person name="Sykes S."/>
            <person name="Wortman J."/>
            <person name="Nusbaum C."/>
            <person name="Birren B."/>
        </authorList>
    </citation>
    <scope>NUCLEOTIDE SEQUENCE [LARGE SCALE GENOMIC DNA]</scope>
    <source>
        <strain evidence="3 4">CCUG 45783</strain>
    </source>
</reference>
<dbReference type="PANTHER" id="PTHR22576">
    <property type="entry name" value="MUCOSA ASSOCIATED LYMPHOID TISSUE LYMPHOMA TRANSLOCATION PROTEIN 1/PARACASPASE"/>
    <property type="match status" value="1"/>
</dbReference>
<dbReference type="InterPro" id="IPR011600">
    <property type="entry name" value="Pept_C14_caspase"/>
</dbReference>
<protein>
    <recommendedName>
        <fullName evidence="2">Peptidase C14 caspase domain-containing protein</fullName>
    </recommendedName>
</protein>
<evidence type="ECO:0000313" key="4">
    <source>
        <dbReference type="Proteomes" id="UP000009874"/>
    </source>
</evidence>
<accession>K9DPX5</accession>